<feature type="compositionally biased region" description="Gly residues" evidence="1">
    <location>
        <begin position="250"/>
        <end position="262"/>
    </location>
</feature>
<feature type="compositionally biased region" description="Basic and acidic residues" evidence="1">
    <location>
        <begin position="354"/>
        <end position="369"/>
    </location>
</feature>
<evidence type="ECO:0000259" key="2">
    <source>
        <dbReference type="PROSITE" id="PS50829"/>
    </source>
</evidence>
<dbReference type="AlphaFoldDB" id="A0A1I7TV00"/>
<dbReference type="eggNOG" id="KOG1862">
    <property type="taxonomic scope" value="Eukaryota"/>
</dbReference>
<proteinExistence type="predicted"/>
<dbReference type="PROSITE" id="PS50829">
    <property type="entry name" value="GYF"/>
    <property type="match status" value="1"/>
</dbReference>
<dbReference type="InterPro" id="IPR051640">
    <property type="entry name" value="GRB10-interact_GYF"/>
</dbReference>
<feature type="region of interest" description="Disordered" evidence="1">
    <location>
        <begin position="922"/>
        <end position="950"/>
    </location>
</feature>
<feature type="compositionally biased region" description="Low complexity" evidence="1">
    <location>
        <begin position="922"/>
        <end position="936"/>
    </location>
</feature>
<dbReference type="Proteomes" id="UP000095282">
    <property type="component" value="Unplaced"/>
</dbReference>
<dbReference type="InterPro" id="IPR035445">
    <property type="entry name" value="GYF-like_dom_sf"/>
</dbReference>
<feature type="region of interest" description="Disordered" evidence="1">
    <location>
        <begin position="250"/>
        <end position="425"/>
    </location>
</feature>
<evidence type="ECO:0000313" key="4">
    <source>
        <dbReference type="WBParaSite" id="Csp11.Scaffold629.g12053.t2"/>
    </source>
</evidence>
<name>A0A1I7TV00_9PELO</name>
<dbReference type="InterPro" id="IPR003169">
    <property type="entry name" value="GYF"/>
</dbReference>
<feature type="compositionally biased region" description="Basic and acidic residues" evidence="1">
    <location>
        <begin position="665"/>
        <end position="714"/>
    </location>
</feature>
<feature type="compositionally biased region" description="Polar residues" evidence="1">
    <location>
        <begin position="161"/>
        <end position="181"/>
    </location>
</feature>
<feature type="compositionally biased region" description="Low complexity" evidence="1">
    <location>
        <begin position="27"/>
        <end position="37"/>
    </location>
</feature>
<feature type="region of interest" description="Disordered" evidence="1">
    <location>
        <begin position="1"/>
        <end position="37"/>
    </location>
</feature>
<feature type="region of interest" description="Disordered" evidence="1">
    <location>
        <begin position="158"/>
        <end position="238"/>
    </location>
</feature>
<dbReference type="WBParaSite" id="Csp11.Scaffold629.g12053.t2">
    <property type="protein sequence ID" value="Csp11.Scaffold629.g12053.t2"/>
    <property type="gene ID" value="Csp11.Scaffold629.g12053"/>
</dbReference>
<keyword evidence="3" id="KW-1185">Reference proteome</keyword>
<dbReference type="STRING" id="1561998.A0A1I7TV00"/>
<dbReference type="PANTHER" id="PTHR14445">
    <property type="entry name" value="GRB10 INTERACTING GYF PROTEIN"/>
    <property type="match status" value="1"/>
</dbReference>
<protein>
    <submittedName>
        <fullName evidence="4">GYF domain-containing protein</fullName>
    </submittedName>
</protein>
<sequence length="994" mass="108497">MSSVSSAEPTAQQNFNPSWMRPNAANRGGSISSGGHRLSGIGGGGFDDVGDEISSSIAAAAAAVLSSPVVSEFSYTRERLLELAPTGSIMPEALRDQLFFNEKNLPLVSNTPLSDLEQKLQHNINSSKAMSLLSHADRASIAAGAPYGNGYSGGLASASSTALQNGQSPTTNRWTPKSSWSKAPADRPIGATARGGSVGRSGGPLFAGRGGGRVGSENGFGGTTNGGSSAGQAEDSPGTYQAKFNALRRGGGAGSVGRGGSTTGSSFNSRADALYNPNDPTDRPKAVSTAVTRSESEDEEEEGWSKVGATSRSSTNTAPTSSERPAWARSESWIQRTQQQSSQQPTQPPISHWNNRESSSDSTVWKDRNQMVAAAKKTSSENPPSQPLSQQQPPSAPSTVSPREETDAAEHLSMPSYQPNSSTWSNNGMGGGMGVFYQPSIPAQAVKDEPVQFYYLDPSDTRRGPFSKEQMTMWFKAGYFTDETLRVRRGEVGEFKTIGELKKANGATTPFEYVEELEKPALVPTSLPNLSTFPSTANPLYPSVPFGGMNMWSSMVQSNEMMSMMQSTFEQQMLAERQRLAEEHNRRMQEEAEKMVKFQEAMYRQLSIQQELSQQQLREQEIALQRHREELEKRDAELKREALARQHKMEMEALELDQRKAAIEAEDRRKREQEQRAIQEEQLKKEAAEKLRRAEEAAEKERIRLEAASRESEQILRNNKLAAERAQREKEEEEKRKIAAEKERLVKEAAVVSAAARQQADLDAVWASKKAPVISTSSVPITTAVPKQVSPSGSDDSEGWTSISKEVKHTKAAPWASKSEVPQKSEKTLLEIQLEEERKLKAELDLKAKQKTKEQAAAVSSVPVATEKSGGLWGASKTWAAPESNNLSKSYVSPFLDGPSLEAANKMALQKKNSQAKIVVAPKPTPTVPSKSKVAPTPAPAPAKLKKSKQETAADELQQWFVKRFQQYSVEVDSLTLFDCILSLENPNEVRFFS</sequence>
<dbReference type="Pfam" id="PF02213">
    <property type="entry name" value="GYF"/>
    <property type="match status" value="1"/>
</dbReference>
<feature type="compositionally biased region" description="Polar residues" evidence="1">
    <location>
        <begin position="415"/>
        <end position="425"/>
    </location>
</feature>
<dbReference type="CDD" id="cd00072">
    <property type="entry name" value="GYF"/>
    <property type="match status" value="1"/>
</dbReference>
<dbReference type="GO" id="GO:0005829">
    <property type="term" value="C:cytosol"/>
    <property type="evidence" value="ECO:0007669"/>
    <property type="project" value="TreeGrafter"/>
</dbReference>
<dbReference type="PANTHER" id="PTHR14445:SF36">
    <property type="entry name" value="FI03272P-RELATED"/>
    <property type="match status" value="1"/>
</dbReference>
<feature type="region of interest" description="Disordered" evidence="1">
    <location>
        <begin position="665"/>
        <end position="735"/>
    </location>
</feature>
<organism evidence="3 4">
    <name type="scientific">Caenorhabditis tropicalis</name>
    <dbReference type="NCBI Taxonomy" id="1561998"/>
    <lineage>
        <taxon>Eukaryota</taxon>
        <taxon>Metazoa</taxon>
        <taxon>Ecdysozoa</taxon>
        <taxon>Nematoda</taxon>
        <taxon>Chromadorea</taxon>
        <taxon>Rhabditida</taxon>
        <taxon>Rhabditina</taxon>
        <taxon>Rhabditomorpha</taxon>
        <taxon>Rhabditoidea</taxon>
        <taxon>Rhabditidae</taxon>
        <taxon>Peloderinae</taxon>
        <taxon>Caenorhabditis</taxon>
    </lineage>
</organism>
<feature type="compositionally biased region" description="Low complexity" evidence="1">
    <location>
        <begin position="334"/>
        <end position="351"/>
    </location>
</feature>
<feature type="compositionally biased region" description="Low complexity" evidence="1">
    <location>
        <begin position="380"/>
        <end position="401"/>
    </location>
</feature>
<feature type="domain" description="GYF" evidence="2">
    <location>
        <begin position="450"/>
        <end position="499"/>
    </location>
</feature>
<feature type="compositionally biased region" description="Polar residues" evidence="1">
    <location>
        <begin position="308"/>
        <end position="323"/>
    </location>
</feature>
<accession>A0A1I7TV00</accession>
<feature type="compositionally biased region" description="Gly residues" evidence="1">
    <location>
        <begin position="208"/>
        <end position="229"/>
    </location>
</feature>
<feature type="compositionally biased region" description="Basic and acidic residues" evidence="1">
    <location>
        <begin position="722"/>
        <end position="735"/>
    </location>
</feature>
<evidence type="ECO:0000256" key="1">
    <source>
        <dbReference type="SAM" id="MobiDB-lite"/>
    </source>
</evidence>
<feature type="compositionally biased region" description="Polar residues" evidence="1">
    <location>
        <begin position="1"/>
        <end position="17"/>
    </location>
</feature>
<evidence type="ECO:0000313" key="3">
    <source>
        <dbReference type="Proteomes" id="UP000095282"/>
    </source>
</evidence>
<dbReference type="Gene3D" id="3.30.1490.40">
    <property type="match status" value="1"/>
</dbReference>
<dbReference type="SUPFAM" id="SSF55277">
    <property type="entry name" value="GYF domain"/>
    <property type="match status" value="1"/>
</dbReference>
<dbReference type="SMART" id="SM00444">
    <property type="entry name" value="GYF"/>
    <property type="match status" value="1"/>
</dbReference>
<reference evidence="4" key="1">
    <citation type="submission" date="2016-11" db="UniProtKB">
        <authorList>
            <consortium name="WormBaseParasite"/>
        </authorList>
    </citation>
    <scope>IDENTIFICATION</scope>
</reference>